<organism evidence="2 3">
    <name type="scientific">Dorcoceras hygrometricum</name>
    <dbReference type="NCBI Taxonomy" id="472368"/>
    <lineage>
        <taxon>Eukaryota</taxon>
        <taxon>Viridiplantae</taxon>
        <taxon>Streptophyta</taxon>
        <taxon>Embryophyta</taxon>
        <taxon>Tracheophyta</taxon>
        <taxon>Spermatophyta</taxon>
        <taxon>Magnoliopsida</taxon>
        <taxon>eudicotyledons</taxon>
        <taxon>Gunneridae</taxon>
        <taxon>Pentapetalae</taxon>
        <taxon>asterids</taxon>
        <taxon>lamiids</taxon>
        <taxon>Lamiales</taxon>
        <taxon>Gesneriaceae</taxon>
        <taxon>Didymocarpoideae</taxon>
        <taxon>Trichosporeae</taxon>
        <taxon>Loxocarpinae</taxon>
        <taxon>Dorcoceras</taxon>
    </lineage>
</organism>
<sequence length="479" mass="54319">MLIWAETTSLETAVRRQVYIIAKYREMLLQKFLDSHRKYFAPGQPWTAMASQIIELLSATHHTSLEELLTKQKEHSLIMEKPCSSKTFDDSVSDGCAVLAQFYSMAKSTCWVRPMVLIDGAWTPIQGNDYWKSSCRLSLFVNRKQIPESVVEENLVPHGYLIEPVQYWGATQSLIKSWGWARVCTEVVRSRFFDPIVQLALGPSVIAQEEQLYFVQSPDSPPPVFQQQDSSSSSSSRHEQMDYRVDSPMDEETSATRIYFVDEAADDQTSPPPPMSTDVAESLNQLRASISRLSIHTIEKTGDLKFELLSRIDDLEKAFKDSLLRQETIFQNQIHFARQEANHHKTALSLEMLQYHTEAKARDRVMLTDLAEIRSQTREIPIIKQNLTDFQQKTETALDHIISQLSELVAYINRGGNDKKGETSSSRGPQPPPDDRGKRDSGSDSGRGRGGRSESRKRPYSGGSGGSHRRSFSHWLGDE</sequence>
<keyword evidence="2" id="KW-0132">Cell division</keyword>
<evidence type="ECO:0000256" key="1">
    <source>
        <dbReference type="SAM" id="MobiDB-lite"/>
    </source>
</evidence>
<keyword evidence="3" id="KW-1185">Reference proteome</keyword>
<feature type="compositionally biased region" description="Basic and acidic residues" evidence="1">
    <location>
        <begin position="236"/>
        <end position="247"/>
    </location>
</feature>
<protein>
    <submittedName>
        <fullName evidence="2">Cell division control protein 2C</fullName>
    </submittedName>
</protein>
<dbReference type="EMBL" id="KV004599">
    <property type="protein sequence ID" value="KZV35404.1"/>
    <property type="molecule type" value="Genomic_DNA"/>
</dbReference>
<evidence type="ECO:0000313" key="2">
    <source>
        <dbReference type="EMBL" id="KZV35404.1"/>
    </source>
</evidence>
<feature type="region of interest" description="Disordered" evidence="1">
    <location>
        <begin position="218"/>
        <end position="250"/>
    </location>
</feature>
<accession>A0A2Z7BM38</accession>
<gene>
    <name evidence="2" type="ORF">F511_27907</name>
</gene>
<name>A0A2Z7BM38_9LAMI</name>
<proteinExistence type="predicted"/>
<dbReference type="AlphaFoldDB" id="A0A2Z7BM38"/>
<keyword evidence="2" id="KW-0131">Cell cycle</keyword>
<feature type="compositionally biased region" description="Low complexity" evidence="1">
    <location>
        <begin position="225"/>
        <end position="235"/>
    </location>
</feature>
<dbReference type="Proteomes" id="UP000250235">
    <property type="component" value="Unassembled WGS sequence"/>
</dbReference>
<feature type="compositionally biased region" description="Basic and acidic residues" evidence="1">
    <location>
        <begin position="433"/>
        <end position="442"/>
    </location>
</feature>
<reference evidence="2 3" key="1">
    <citation type="journal article" date="2015" name="Proc. Natl. Acad. Sci. U.S.A.">
        <title>The resurrection genome of Boea hygrometrica: A blueprint for survival of dehydration.</title>
        <authorList>
            <person name="Xiao L."/>
            <person name="Yang G."/>
            <person name="Zhang L."/>
            <person name="Yang X."/>
            <person name="Zhao S."/>
            <person name="Ji Z."/>
            <person name="Zhou Q."/>
            <person name="Hu M."/>
            <person name="Wang Y."/>
            <person name="Chen M."/>
            <person name="Xu Y."/>
            <person name="Jin H."/>
            <person name="Xiao X."/>
            <person name="Hu G."/>
            <person name="Bao F."/>
            <person name="Hu Y."/>
            <person name="Wan P."/>
            <person name="Li L."/>
            <person name="Deng X."/>
            <person name="Kuang T."/>
            <person name="Xiang C."/>
            <person name="Zhu J.K."/>
            <person name="Oliver M.J."/>
            <person name="He Y."/>
        </authorList>
    </citation>
    <scope>NUCLEOTIDE SEQUENCE [LARGE SCALE GENOMIC DNA]</scope>
    <source>
        <strain evidence="3">cv. XS01</strain>
    </source>
</reference>
<feature type="region of interest" description="Disordered" evidence="1">
    <location>
        <begin position="415"/>
        <end position="479"/>
    </location>
</feature>
<evidence type="ECO:0000313" key="3">
    <source>
        <dbReference type="Proteomes" id="UP000250235"/>
    </source>
</evidence>
<dbReference type="GO" id="GO:0051301">
    <property type="term" value="P:cell division"/>
    <property type="evidence" value="ECO:0007669"/>
    <property type="project" value="UniProtKB-KW"/>
</dbReference>